<evidence type="ECO:0000313" key="2">
    <source>
        <dbReference type="EMBL" id="KAF4449963.1"/>
    </source>
</evidence>
<feature type="region of interest" description="Disordered" evidence="1">
    <location>
        <begin position="130"/>
        <end position="208"/>
    </location>
</feature>
<accession>A0A8H4KHU1</accession>
<protein>
    <submittedName>
        <fullName evidence="2">Lysine -specific demethylase 4c-like protein</fullName>
    </submittedName>
</protein>
<name>A0A8H4KHU1_9HYPO</name>
<keyword evidence="2" id="KW-0808">Transferase</keyword>
<organism evidence="2 3">
    <name type="scientific">Fusarium austroafricanum</name>
    <dbReference type="NCBI Taxonomy" id="2364996"/>
    <lineage>
        <taxon>Eukaryota</taxon>
        <taxon>Fungi</taxon>
        <taxon>Dikarya</taxon>
        <taxon>Ascomycota</taxon>
        <taxon>Pezizomycotina</taxon>
        <taxon>Sordariomycetes</taxon>
        <taxon>Hypocreomycetidae</taxon>
        <taxon>Hypocreales</taxon>
        <taxon>Nectriaceae</taxon>
        <taxon>Fusarium</taxon>
        <taxon>Fusarium concolor species complex</taxon>
    </lineage>
</organism>
<dbReference type="AlphaFoldDB" id="A0A8H4KHU1"/>
<feature type="compositionally biased region" description="Basic and acidic residues" evidence="1">
    <location>
        <begin position="510"/>
        <end position="526"/>
    </location>
</feature>
<reference evidence="2" key="1">
    <citation type="submission" date="2020-01" db="EMBL/GenBank/DDBJ databases">
        <title>Identification and distribution of gene clusters putatively required for synthesis of sphingolipid metabolism inhibitors in phylogenetically diverse species of the filamentous fungus Fusarium.</title>
        <authorList>
            <person name="Kim H.-S."/>
            <person name="Busman M."/>
            <person name="Brown D.W."/>
            <person name="Divon H."/>
            <person name="Uhlig S."/>
            <person name="Proctor R.H."/>
        </authorList>
    </citation>
    <scope>NUCLEOTIDE SEQUENCE</scope>
    <source>
        <strain evidence="2">NRRL 53441</strain>
    </source>
</reference>
<proteinExistence type="predicted"/>
<keyword evidence="2" id="KW-0489">Methyltransferase</keyword>
<dbReference type="OrthoDB" id="5153694at2759"/>
<dbReference type="EMBL" id="JAADJG010000264">
    <property type="protein sequence ID" value="KAF4449963.1"/>
    <property type="molecule type" value="Genomic_DNA"/>
</dbReference>
<comment type="caution">
    <text evidence="2">The sequence shown here is derived from an EMBL/GenBank/DDBJ whole genome shotgun (WGS) entry which is preliminary data.</text>
</comment>
<dbReference type="Proteomes" id="UP000605986">
    <property type="component" value="Unassembled WGS sequence"/>
</dbReference>
<keyword evidence="3" id="KW-1185">Reference proteome</keyword>
<evidence type="ECO:0000256" key="1">
    <source>
        <dbReference type="SAM" id="MobiDB-lite"/>
    </source>
</evidence>
<gene>
    <name evidence="2" type="ORF">F53441_6883</name>
</gene>
<dbReference type="GO" id="GO:0032259">
    <property type="term" value="P:methylation"/>
    <property type="evidence" value="ECO:0007669"/>
    <property type="project" value="UniProtKB-KW"/>
</dbReference>
<evidence type="ECO:0000313" key="3">
    <source>
        <dbReference type="Proteomes" id="UP000605986"/>
    </source>
</evidence>
<dbReference type="GO" id="GO:0008168">
    <property type="term" value="F:methyltransferase activity"/>
    <property type="evidence" value="ECO:0007669"/>
    <property type="project" value="UniProtKB-KW"/>
</dbReference>
<feature type="region of interest" description="Disordered" evidence="1">
    <location>
        <begin position="500"/>
        <end position="538"/>
    </location>
</feature>
<sequence length="808" mass="91014">MVSAPDGQLDHHAQKHQALEQRYKDLEKELVSDYDIIVEKLSDLRDTANGRAPESTFVYKPSAPNINQSTSRKRPSQDVDMKIKTLIVESRENQRKVVKKLSELGQDLADQGKSLDDWVLARHMVSRMVSSRDVQPHGHPATGVNAAAGAESSLSTPMVSPTPPPWSPLNNPDSPQQQGHEQPVDFLPEVDGNQDSPAPDFQDEEEEPLGQNDLVLREPTISVAVDELGVFLPQTIQRLIQNEDFDYVANIEDNRNTLAVPWEELQAKDCKGDFHFFQISDGPEDGEPFDDQPLSYIGNPIDGRYDSLLDAGEQINNDPDAAEVFGSLEWHVGTRRTCVPLASSTLESWSCHIVLAGWMLWIVIDKNDNHKLHEFLNRRCLVPPARYVSDDAIGAPQNSSVGKASTELRCDNWVNHLDALLSPKQLSDEGIGFKIRCVGPGQMTVFRQKEYRLSLDISCALAISRSFLLPVEPLWPRASTLCEWCLRLSPPIPGNKRIVYLKPGEDSSETQEKTDKARKRDTERPKAKSSSCEKGTRTTRTRLTTGLDIIVQDFKKVDPKCKFPDYETQKPVAAVLCLASIIWSRPALEQFATLVRAWRMRNQGFTVMGNDEVPGAGRESCVRLLHYIEEARRGAELGQLQVRLGELRLAQIIAKHHEEDARQRTSSGFLKEIYKEVNWSKYEYYKHCNNGKKWLALCQGLDDGKKVFRPGLLCFIMLGVDHEFRELYNDDAKKGGIDHTKKDQIESFARLLDDPYTNMISEAGEAFLEALRGGQQSGTVRFAFEDRDEAVDWRVIGGSEIENFLARV</sequence>